<accession>A0A8T2TS03</accession>
<dbReference type="EMBL" id="CM035416">
    <property type="protein sequence ID" value="KAH7424544.1"/>
    <property type="molecule type" value="Genomic_DNA"/>
</dbReference>
<dbReference type="Pfam" id="PF13041">
    <property type="entry name" value="PPR_2"/>
    <property type="match status" value="7"/>
</dbReference>
<evidence type="ECO:0000313" key="3">
    <source>
        <dbReference type="EMBL" id="KAH7424543.1"/>
    </source>
</evidence>
<dbReference type="InterPro" id="IPR011990">
    <property type="entry name" value="TPR-like_helical_dom_sf"/>
</dbReference>
<dbReference type="InterPro" id="IPR002885">
    <property type="entry name" value="PPR_rpt"/>
</dbReference>
<feature type="repeat" description="PPR" evidence="2">
    <location>
        <begin position="855"/>
        <end position="889"/>
    </location>
</feature>
<feature type="repeat" description="PPR" evidence="2">
    <location>
        <begin position="653"/>
        <end position="683"/>
    </location>
</feature>
<feature type="repeat" description="PPR" evidence="2">
    <location>
        <begin position="482"/>
        <end position="516"/>
    </location>
</feature>
<dbReference type="FunFam" id="1.25.40.10:FF:000158">
    <property type="entry name" value="pentatricopeptide repeat-containing protein At2g33680"/>
    <property type="match status" value="1"/>
</dbReference>
<dbReference type="NCBIfam" id="TIGR00756">
    <property type="entry name" value="PPR"/>
    <property type="match status" value="6"/>
</dbReference>
<sequence>MVISPCHQSFVSGEAICSYLQQCIRTKCLLSAHLVHCAIIRANLDAVPELQSLLIHAYGVSGSLSEAHSVFLGASPLNSCAWNAIISAYVNLGKPQQALGLYQAMWKQRGTPNSYVFLYAAKACSNLEVLEQGMAIHMHVVQFGFDSDVAISTTLVDMYAKCGYLEEAQNIFFRAPHVDNVLWNALISGYVKHGEDLRALELFEQMQGMGYNPDRYIYSCILKALGNLRALWQAMEMHKELLVHKFEWDKVIASTLVDTYASCGALAEARKVFDSLSDLDKVLWGSVIASYVQNGQSTDALHLFKKFLKKGHKPDKFIYTSMLKACAGMIDFSHGRLLHELFVKMGFDQDEAIGNALIDMYSNWKSPNDAQKVFDRMQKRSVITWNSMIAAYADNADADLSVDVFERMQYEGYLVDNISITNTLQACVNACALEEGMRIHDYILKIAIETGRMVVNTLIDFYAKCYSLDEACAVFDTFPNKDVVTWNAMLSGCVHCGHADFALKLFASMYHKLLQPDASTYSQVIKACGYLGVPIEGFLVHLDVLHSNHVLNPLVGNALVDMYCKLSLIDEACKLFELLPNKNIVAWNSIIAGQAQQGLTLSAIQTFERMDHEGPLPDAVTFQCALRACGMLCAAYEGRLIHNQIIACRLESDTSVANTLLDAYVKCGRLSEAQCIFASLKNKNLVSYNAMIAGLSRLDDGQEVFNLFEKLQLAGIQPDEFTYSSIIKACSNREMINEGQLFHIEVVKLGLDSNPVINSSLLDMYVSNAMLDECQKLVQSLPGSDLISSNEMVWGYVNHGLSLPALAIFNEMQEDGLQPDKITYSNILKACSSREDLTQGRLIHEQIRICGIKVDKVTGSALIDMYAKCGSLTEARQVFDEFTNRDIIMWSTMIGGYVHHNQYLPALELFAAFLQEGRHPDHIMYLSVLKASSHLGAVGHGLVLHDLIVRSGFESDSMVRSTLIDMYSKLGSLCEANKLYQGSQNRTIESWTAMISGYVKQSDPELAKRYMDAMREEGWKPDEKAYASILSGFGHVARLDDGKDCFRCMTAEHRITPMIQHFNCLVDLLGRAGCLDDAVNILETLPDSDVFAGWVSLLSACNTFGNDRLGTVCFKALADSTSPCLVNPVLVNSEAYHGIKEICTEVYDARHTREWK</sequence>
<evidence type="ECO:0000256" key="2">
    <source>
        <dbReference type="PROSITE-ProRule" id="PRU00708"/>
    </source>
</evidence>
<dbReference type="Pfam" id="PF01535">
    <property type="entry name" value="PPR"/>
    <property type="match status" value="7"/>
</dbReference>
<keyword evidence="1" id="KW-0677">Repeat</keyword>
<comment type="caution">
    <text evidence="3">The sequence shown here is derived from an EMBL/GenBank/DDBJ whole genome shotgun (WGS) entry which is preliminary data.</text>
</comment>
<feature type="repeat" description="PPR" evidence="2">
    <location>
        <begin position="78"/>
        <end position="112"/>
    </location>
</feature>
<feature type="repeat" description="PPR" evidence="2">
    <location>
        <begin position="684"/>
        <end position="718"/>
    </location>
</feature>
<dbReference type="GO" id="GO:0009451">
    <property type="term" value="P:RNA modification"/>
    <property type="evidence" value="ECO:0007669"/>
    <property type="project" value="InterPro"/>
</dbReference>
<feature type="repeat" description="PPR" evidence="2">
    <location>
        <begin position="179"/>
        <end position="213"/>
    </location>
</feature>
<name>A0A8T2TS03_CERRI</name>
<dbReference type="GO" id="GO:0048731">
    <property type="term" value="P:system development"/>
    <property type="evidence" value="ECO:0007669"/>
    <property type="project" value="UniProtKB-ARBA"/>
</dbReference>
<dbReference type="FunFam" id="1.25.40.10:FF:000344">
    <property type="entry name" value="Pentatricopeptide repeat-containing protein"/>
    <property type="match status" value="2"/>
</dbReference>
<keyword evidence="4" id="KW-1185">Reference proteome</keyword>
<dbReference type="Proteomes" id="UP000825935">
    <property type="component" value="Chromosome 11"/>
</dbReference>
<dbReference type="PANTHER" id="PTHR47926">
    <property type="entry name" value="PENTATRICOPEPTIDE REPEAT-CONTAINING PROTEIN"/>
    <property type="match status" value="1"/>
</dbReference>
<dbReference type="EMBL" id="CM035416">
    <property type="protein sequence ID" value="KAH7424545.1"/>
    <property type="molecule type" value="Genomic_DNA"/>
</dbReference>
<feature type="repeat" description="PPR" evidence="2">
    <location>
        <begin position="381"/>
        <end position="415"/>
    </location>
</feature>
<proteinExistence type="predicted"/>
<protein>
    <recommendedName>
        <fullName evidence="5">Pentatricopeptide repeat-containing protein</fullName>
    </recommendedName>
</protein>
<feature type="repeat" description="PPR" evidence="2">
    <location>
        <begin position="987"/>
        <end position="1021"/>
    </location>
</feature>
<evidence type="ECO:0008006" key="5">
    <source>
        <dbReference type="Google" id="ProtNLM"/>
    </source>
</evidence>
<feature type="repeat" description="PPR" evidence="2">
    <location>
        <begin position="280"/>
        <end position="314"/>
    </location>
</feature>
<gene>
    <name evidence="3" type="ORF">KP509_11G013300</name>
</gene>
<dbReference type="Gene3D" id="1.25.40.10">
    <property type="entry name" value="Tetratricopeptide repeat domain"/>
    <property type="match status" value="9"/>
</dbReference>
<dbReference type="PROSITE" id="PS51375">
    <property type="entry name" value="PPR"/>
    <property type="match status" value="11"/>
</dbReference>
<dbReference type="InterPro" id="IPR046960">
    <property type="entry name" value="PPR_At4g14850-like_plant"/>
</dbReference>
<dbReference type="PANTHER" id="PTHR47926:SF347">
    <property type="entry name" value="PENTATRICOPEPTIDE REPEAT-CONTAINING PROTEIN"/>
    <property type="match status" value="1"/>
</dbReference>
<evidence type="ECO:0000256" key="1">
    <source>
        <dbReference type="ARBA" id="ARBA00022737"/>
    </source>
</evidence>
<feature type="repeat" description="PPR" evidence="2">
    <location>
        <begin position="785"/>
        <end position="819"/>
    </location>
</feature>
<feature type="repeat" description="PPR" evidence="2">
    <location>
        <begin position="583"/>
        <end position="617"/>
    </location>
</feature>
<reference evidence="3" key="1">
    <citation type="submission" date="2021-08" db="EMBL/GenBank/DDBJ databases">
        <title>WGS assembly of Ceratopteris richardii.</title>
        <authorList>
            <person name="Marchant D.B."/>
            <person name="Chen G."/>
            <person name="Jenkins J."/>
            <person name="Shu S."/>
            <person name="Leebens-Mack J."/>
            <person name="Grimwood J."/>
            <person name="Schmutz J."/>
            <person name="Soltis P."/>
            <person name="Soltis D."/>
            <person name="Chen Z.-H."/>
        </authorList>
    </citation>
    <scope>NUCLEOTIDE SEQUENCE</scope>
    <source>
        <strain evidence="3">Whitten #5841</strain>
        <tissue evidence="3">Leaf</tissue>
    </source>
</reference>
<dbReference type="GO" id="GO:0003723">
    <property type="term" value="F:RNA binding"/>
    <property type="evidence" value="ECO:0007669"/>
    <property type="project" value="InterPro"/>
</dbReference>
<evidence type="ECO:0000313" key="4">
    <source>
        <dbReference type="Proteomes" id="UP000825935"/>
    </source>
</evidence>
<dbReference type="FunFam" id="1.25.40.10:FF:000381">
    <property type="entry name" value="Pentatricopeptide repeat-containing protein"/>
    <property type="match status" value="1"/>
</dbReference>
<dbReference type="AlphaFoldDB" id="A0A8T2TS03"/>
<dbReference type="FunFam" id="1.25.40.10:FF:000396">
    <property type="entry name" value="Pentatricopeptide repeat-containing protein At2g36730"/>
    <property type="match status" value="1"/>
</dbReference>
<dbReference type="OMA" id="MECKNDI"/>
<dbReference type="FunFam" id="1.25.40.10:FF:000073">
    <property type="entry name" value="Pentatricopeptide repeat-containing protein chloroplastic"/>
    <property type="match status" value="1"/>
</dbReference>
<dbReference type="EMBL" id="CM035416">
    <property type="protein sequence ID" value="KAH7424543.1"/>
    <property type="molecule type" value="Genomic_DNA"/>
</dbReference>
<dbReference type="OrthoDB" id="185373at2759"/>
<organism evidence="3 4">
    <name type="scientific">Ceratopteris richardii</name>
    <name type="common">Triangle waterfern</name>
    <dbReference type="NCBI Taxonomy" id="49495"/>
    <lineage>
        <taxon>Eukaryota</taxon>
        <taxon>Viridiplantae</taxon>
        <taxon>Streptophyta</taxon>
        <taxon>Embryophyta</taxon>
        <taxon>Tracheophyta</taxon>
        <taxon>Polypodiopsida</taxon>
        <taxon>Polypodiidae</taxon>
        <taxon>Polypodiales</taxon>
        <taxon>Pteridineae</taxon>
        <taxon>Pteridaceae</taxon>
        <taxon>Parkerioideae</taxon>
        <taxon>Ceratopteris</taxon>
    </lineage>
</organism>